<proteinExistence type="predicted"/>
<evidence type="ECO:0000313" key="2">
    <source>
        <dbReference type="EMBL" id="ORY04140.1"/>
    </source>
</evidence>
<feature type="domain" description="Heterokaryon incompatibility" evidence="1">
    <location>
        <begin position="1"/>
        <end position="80"/>
    </location>
</feature>
<dbReference type="AlphaFoldDB" id="A0A1Y1Z1H7"/>
<keyword evidence="3" id="KW-1185">Reference proteome</keyword>
<evidence type="ECO:0000313" key="3">
    <source>
        <dbReference type="Proteomes" id="UP000193144"/>
    </source>
</evidence>
<comment type="caution">
    <text evidence="2">The sequence shown here is derived from an EMBL/GenBank/DDBJ whole genome shotgun (WGS) entry which is preliminary data.</text>
</comment>
<organism evidence="2 3">
    <name type="scientific">Clohesyomyces aquaticus</name>
    <dbReference type="NCBI Taxonomy" id="1231657"/>
    <lineage>
        <taxon>Eukaryota</taxon>
        <taxon>Fungi</taxon>
        <taxon>Dikarya</taxon>
        <taxon>Ascomycota</taxon>
        <taxon>Pezizomycotina</taxon>
        <taxon>Dothideomycetes</taxon>
        <taxon>Pleosporomycetidae</taxon>
        <taxon>Pleosporales</taxon>
        <taxon>Lindgomycetaceae</taxon>
        <taxon>Clohesyomyces</taxon>
    </lineage>
</organism>
<sequence>MDIVYGQALMTVAAVGADSAQEQLLRYEDAHDHEHLLEDLDSIRREKGVQVGINSGPWKKDSRRRAVGSEYFRRGWIFQEQYLSRRIMASLKADRPFVYYCRGSDIPNTPNDLQFHDFGSEFHGLAAPQRSILSYQKLVEDYTSKDFGHHDDSLRAFAGVLESLKHNPREQSSITNFVCGIPCEEIGLGLFWIEEEKESVRALRAPLIPTREYRERHWVENIPAQSQLRFPSWPWASRDVDEQIRYPLYGGWKNHPRSEDAKGQCKRDKENVACRVRAVGIIENARKDQTPAAEFPLSSPVEWKSEESWSQKSIDSFCILHIEARNLQWPNDIRIQKSYDWDSLENRGDYGTLDWREKKCIAYLLENRQHYLSNWTEQERYAYLFCHASGDESDQNVSVSPGLLLAGRGSNYEGVKQILEVLDMHSLRVVFLCYDADGDLATLVVRSHGAYYQRVGVAVFPQTSEFASRLRQTPPSSLILC</sequence>
<dbReference type="PANTHER" id="PTHR33112:SF12">
    <property type="entry name" value="HETEROKARYON INCOMPATIBILITY DOMAIN-CONTAINING PROTEIN"/>
    <property type="match status" value="1"/>
</dbReference>
<dbReference type="PANTHER" id="PTHR33112">
    <property type="entry name" value="DOMAIN PROTEIN, PUTATIVE-RELATED"/>
    <property type="match status" value="1"/>
</dbReference>
<name>A0A1Y1Z1H7_9PLEO</name>
<gene>
    <name evidence="2" type="ORF">BCR34DRAFT_604990</name>
</gene>
<dbReference type="Proteomes" id="UP000193144">
    <property type="component" value="Unassembled WGS sequence"/>
</dbReference>
<dbReference type="InterPro" id="IPR010730">
    <property type="entry name" value="HET"/>
</dbReference>
<accession>A0A1Y1Z1H7</accession>
<dbReference type="Pfam" id="PF06985">
    <property type="entry name" value="HET"/>
    <property type="match status" value="1"/>
</dbReference>
<reference evidence="2 3" key="1">
    <citation type="submission" date="2016-07" db="EMBL/GenBank/DDBJ databases">
        <title>Pervasive Adenine N6-methylation of Active Genes in Fungi.</title>
        <authorList>
            <consortium name="DOE Joint Genome Institute"/>
            <person name="Mondo S.J."/>
            <person name="Dannebaum R.O."/>
            <person name="Kuo R.C."/>
            <person name="Labutti K."/>
            <person name="Haridas S."/>
            <person name="Kuo A."/>
            <person name="Salamov A."/>
            <person name="Ahrendt S.R."/>
            <person name="Lipzen A."/>
            <person name="Sullivan W."/>
            <person name="Andreopoulos W.B."/>
            <person name="Clum A."/>
            <person name="Lindquist E."/>
            <person name="Daum C."/>
            <person name="Ramamoorthy G.K."/>
            <person name="Gryganskyi A."/>
            <person name="Culley D."/>
            <person name="Magnuson J.K."/>
            <person name="James T.Y."/>
            <person name="O'Malley M.A."/>
            <person name="Stajich J.E."/>
            <person name="Spatafora J.W."/>
            <person name="Visel A."/>
            <person name="Grigoriev I.V."/>
        </authorList>
    </citation>
    <scope>NUCLEOTIDE SEQUENCE [LARGE SCALE GENOMIC DNA]</scope>
    <source>
        <strain evidence="2 3">CBS 115471</strain>
    </source>
</reference>
<protein>
    <recommendedName>
        <fullName evidence="1">Heterokaryon incompatibility domain-containing protein</fullName>
    </recommendedName>
</protein>
<dbReference type="OrthoDB" id="10345627at2759"/>
<evidence type="ECO:0000259" key="1">
    <source>
        <dbReference type="Pfam" id="PF06985"/>
    </source>
</evidence>
<dbReference type="EMBL" id="MCFA01000139">
    <property type="protein sequence ID" value="ORY04140.1"/>
    <property type="molecule type" value="Genomic_DNA"/>
</dbReference>